<dbReference type="RefSeq" id="WP_072853503.1">
    <property type="nucleotide sequence ID" value="NZ_FQVI01000020.1"/>
</dbReference>
<accession>A0A1M5AHG8</accession>
<dbReference type="FunFam" id="3.40.50.10210:FF:000001">
    <property type="entry name" value="Nicotinate-nucleotide--dimethylbenzimidazole phosphoribosyltransferase"/>
    <property type="match status" value="1"/>
</dbReference>
<gene>
    <name evidence="11" type="primary">cobT</name>
    <name evidence="12" type="ORF">SAMN02745158_03184</name>
</gene>
<keyword evidence="8 11" id="KW-0808">Transferase</keyword>
<evidence type="ECO:0000256" key="1">
    <source>
        <dbReference type="ARBA" id="ARBA00002197"/>
    </source>
</evidence>
<evidence type="ECO:0000256" key="5">
    <source>
        <dbReference type="ARBA" id="ARBA00015486"/>
    </source>
</evidence>
<dbReference type="PANTHER" id="PTHR43463:SF1">
    <property type="entry name" value="NICOTINATE-NUCLEOTIDE--DIMETHYLBENZIMIDAZOLE PHOSPHORIBOSYLTRANSFERASE"/>
    <property type="match status" value="1"/>
</dbReference>
<dbReference type="EMBL" id="FQVI01000020">
    <property type="protein sequence ID" value="SHF29566.1"/>
    <property type="molecule type" value="Genomic_DNA"/>
</dbReference>
<dbReference type="NCBIfam" id="NF000996">
    <property type="entry name" value="PRK00105.1"/>
    <property type="match status" value="1"/>
</dbReference>
<dbReference type="InterPro" id="IPR003200">
    <property type="entry name" value="Nict_dMeBzImd_PRibTrfase"/>
</dbReference>
<evidence type="ECO:0000256" key="10">
    <source>
        <dbReference type="ARBA" id="ARBA00047340"/>
    </source>
</evidence>
<comment type="similarity">
    <text evidence="3 11">Belongs to the CobT family.</text>
</comment>
<dbReference type="GO" id="GO:0008939">
    <property type="term" value="F:nicotinate-nucleotide-dimethylbenzimidazole phosphoribosyltransferase activity"/>
    <property type="evidence" value="ECO:0007669"/>
    <property type="project" value="UniProtKB-UniRule"/>
</dbReference>
<keyword evidence="7 11" id="KW-0328">Glycosyltransferase</keyword>
<dbReference type="InterPro" id="IPR023195">
    <property type="entry name" value="Nict_dMeBzImd_PRibTrfase_N"/>
</dbReference>
<evidence type="ECO:0000256" key="8">
    <source>
        <dbReference type="ARBA" id="ARBA00022679"/>
    </source>
</evidence>
<dbReference type="Gene3D" id="1.10.1610.10">
    <property type="match status" value="1"/>
</dbReference>
<organism evidence="12 13">
    <name type="scientific">Lactonifactor longoviformis DSM 17459</name>
    <dbReference type="NCBI Taxonomy" id="1122155"/>
    <lineage>
        <taxon>Bacteria</taxon>
        <taxon>Bacillati</taxon>
        <taxon>Bacillota</taxon>
        <taxon>Clostridia</taxon>
        <taxon>Eubacteriales</taxon>
        <taxon>Clostridiaceae</taxon>
        <taxon>Lactonifactor</taxon>
    </lineage>
</organism>
<dbReference type="PANTHER" id="PTHR43463">
    <property type="entry name" value="NICOTINATE-NUCLEOTIDE--DIMETHYLBENZIMIDAZOLE PHOSPHORIBOSYLTRANSFERASE"/>
    <property type="match status" value="1"/>
</dbReference>
<proteinExistence type="inferred from homology"/>
<evidence type="ECO:0000256" key="11">
    <source>
        <dbReference type="HAMAP-Rule" id="MF_00230"/>
    </source>
</evidence>
<evidence type="ECO:0000256" key="2">
    <source>
        <dbReference type="ARBA" id="ARBA00005049"/>
    </source>
</evidence>
<dbReference type="InterPro" id="IPR036087">
    <property type="entry name" value="Nict_dMeBzImd_PRibTrfase_sf"/>
</dbReference>
<evidence type="ECO:0000256" key="3">
    <source>
        <dbReference type="ARBA" id="ARBA00007110"/>
    </source>
</evidence>
<comment type="function">
    <text evidence="1 11">Catalyzes the synthesis of alpha-ribazole-5'-phosphate from nicotinate mononucleotide (NAMN) and 5,6-dimethylbenzimidazole (DMB).</text>
</comment>
<dbReference type="CDD" id="cd02439">
    <property type="entry name" value="DMB-PRT_CobT"/>
    <property type="match status" value="1"/>
</dbReference>
<dbReference type="NCBIfam" id="TIGR03160">
    <property type="entry name" value="cobT_DBIPRT"/>
    <property type="match status" value="1"/>
</dbReference>
<sequence>MNLEETLKCIGPLDEEAMKISRKRWDSIAKPLYSLGKLESLLVQIAGITGSQEIDLSKKALVPMCADNGVVAEGVTQTGQEVTAIVAENFLTCETSAAIMCKNAGADIFPVDIGVAVDTNIINRKIAYGTKNMAVEPAMTREEAIRGLETGIAMVKELKDKGYKIIATGEMGIGNTTTSSAVAAVLLGQPAEAVTGKGAGLTSAGLEKKIATIKKAIALHKPDREDPIDVLAKVGGFDIAGIAGMFLGGAAYHVPVVIDGFISAVSALLACRLAPLAKGYMISSHVSKEPAAHMILEALDQSPCLHCDMCLGEGTGAVALFPVLEMAAAVYQGMSTFSDIEIEEYKPLS</sequence>
<dbReference type="STRING" id="1122155.SAMN02745158_03184"/>
<name>A0A1M5AHG8_9CLOT</name>
<dbReference type="GO" id="GO:0009236">
    <property type="term" value="P:cobalamin biosynthetic process"/>
    <property type="evidence" value="ECO:0007669"/>
    <property type="project" value="UniProtKB-UniRule"/>
</dbReference>
<evidence type="ECO:0000256" key="6">
    <source>
        <dbReference type="ARBA" id="ARBA00022573"/>
    </source>
</evidence>
<evidence type="ECO:0000313" key="12">
    <source>
        <dbReference type="EMBL" id="SHF29566.1"/>
    </source>
</evidence>
<dbReference type="UniPathway" id="UPA00061">
    <property type="reaction ID" value="UER00516"/>
</dbReference>
<protein>
    <recommendedName>
        <fullName evidence="5 11">Nicotinate-nucleotide--dimethylbenzimidazole phosphoribosyltransferase</fullName>
        <shortName evidence="11">NN:DBI PRT</shortName>
        <ecNumber evidence="4 11">2.4.2.21</ecNumber>
    </recommendedName>
    <alternativeName>
        <fullName evidence="9 11">N(1)-alpha-phosphoribosyltransferase</fullName>
    </alternativeName>
</protein>
<comment type="pathway">
    <text evidence="2 11">Nucleoside biosynthesis; alpha-ribazole biosynthesis; alpha-ribazole from 5,6-dimethylbenzimidazole: step 1/2.</text>
</comment>
<dbReference type="InterPro" id="IPR017846">
    <property type="entry name" value="Nict_dMeBzImd_PRibTrfase_bact"/>
</dbReference>
<dbReference type="Pfam" id="PF02277">
    <property type="entry name" value="DBI_PRT"/>
    <property type="match status" value="1"/>
</dbReference>
<dbReference type="AlphaFoldDB" id="A0A1M5AHG8"/>
<dbReference type="Gene3D" id="3.40.50.10210">
    <property type="match status" value="1"/>
</dbReference>
<evidence type="ECO:0000256" key="7">
    <source>
        <dbReference type="ARBA" id="ARBA00022676"/>
    </source>
</evidence>
<dbReference type="OrthoDB" id="9781491at2"/>
<dbReference type="SUPFAM" id="SSF52733">
    <property type="entry name" value="Nicotinate mononucleotide:5,6-dimethylbenzimidazole phosphoribosyltransferase (CobT)"/>
    <property type="match status" value="1"/>
</dbReference>
<dbReference type="Proteomes" id="UP000184245">
    <property type="component" value="Unassembled WGS sequence"/>
</dbReference>
<keyword evidence="13" id="KW-1185">Reference proteome</keyword>
<dbReference type="HAMAP" id="MF_00230">
    <property type="entry name" value="CobT"/>
    <property type="match status" value="1"/>
</dbReference>
<comment type="catalytic activity">
    <reaction evidence="10 11">
        <text>5,6-dimethylbenzimidazole + nicotinate beta-D-ribonucleotide = alpha-ribazole 5'-phosphate + nicotinate + H(+)</text>
        <dbReference type="Rhea" id="RHEA:11196"/>
        <dbReference type="ChEBI" id="CHEBI:15378"/>
        <dbReference type="ChEBI" id="CHEBI:15890"/>
        <dbReference type="ChEBI" id="CHEBI:32544"/>
        <dbReference type="ChEBI" id="CHEBI:57502"/>
        <dbReference type="ChEBI" id="CHEBI:57918"/>
        <dbReference type="EC" id="2.4.2.21"/>
    </reaction>
</comment>
<evidence type="ECO:0000256" key="9">
    <source>
        <dbReference type="ARBA" id="ARBA00030686"/>
    </source>
</evidence>
<reference evidence="12 13" key="1">
    <citation type="submission" date="2016-11" db="EMBL/GenBank/DDBJ databases">
        <authorList>
            <person name="Jaros S."/>
            <person name="Januszkiewicz K."/>
            <person name="Wedrychowicz H."/>
        </authorList>
    </citation>
    <scope>NUCLEOTIDE SEQUENCE [LARGE SCALE GENOMIC DNA]</scope>
    <source>
        <strain evidence="12 13">DSM 17459</strain>
    </source>
</reference>
<evidence type="ECO:0000313" key="13">
    <source>
        <dbReference type="Proteomes" id="UP000184245"/>
    </source>
</evidence>
<evidence type="ECO:0000256" key="4">
    <source>
        <dbReference type="ARBA" id="ARBA00011991"/>
    </source>
</evidence>
<keyword evidence="6 11" id="KW-0169">Cobalamin biosynthesis</keyword>
<dbReference type="EC" id="2.4.2.21" evidence="4 11"/>
<feature type="active site" description="Proton acceptor" evidence="11">
    <location>
        <position position="313"/>
    </location>
</feature>